<organism evidence="3 4">
    <name type="scientific">Cryobacterium psychrotolerans</name>
    <dbReference type="NCBI Taxonomy" id="386301"/>
    <lineage>
        <taxon>Bacteria</taxon>
        <taxon>Bacillati</taxon>
        <taxon>Actinomycetota</taxon>
        <taxon>Actinomycetes</taxon>
        <taxon>Micrococcales</taxon>
        <taxon>Microbacteriaceae</taxon>
        <taxon>Cryobacterium</taxon>
    </lineage>
</organism>
<dbReference type="AlphaFoldDB" id="A0A1G8XIX7"/>
<feature type="region of interest" description="Disordered" evidence="1">
    <location>
        <begin position="1"/>
        <end position="23"/>
    </location>
</feature>
<dbReference type="STRING" id="386301.SAMN05216282_101227"/>
<gene>
    <name evidence="3" type="ORF">SAMN05216282_101227</name>
</gene>
<sequence length="367" mass="38538">MSRTLTDAPRPTPGPAAGGASGRGRVRDVVAGIWLIVTLELRQRVRGVAWYVLLGIFMLLVAAVTILLWLSTTAWETGGGGVFSTVILFVLLLGTLVSPALSGNAINGDRDIGTLATTQVTLISTGQLVLGKFVAAWITALAFLAAAVPFLLFAVALGEVSLGTIAVSVLVLAVELGVIAAVGVGLSGIVTRPLFSIVVTYLIVAALSVGTLISFALLGTATRSEATTSPASSECPDPTTTREVPRFDYYWWVLAANPYVVLADASPGVFDAAGNPQDLFGWIAVSVRQAQAAPDLQTESPWCDSTGEYDVTAEEQPPTPRETYDGAVPSWFVGLGIHLALAVGALLWAWRRTITPARRLPTGRRVA</sequence>
<accession>A0A1G8XIX7</accession>
<dbReference type="Proteomes" id="UP000198701">
    <property type="component" value="Unassembled WGS sequence"/>
</dbReference>
<evidence type="ECO:0000313" key="3">
    <source>
        <dbReference type="EMBL" id="SDJ90184.1"/>
    </source>
</evidence>
<dbReference type="RefSeq" id="WP_241987000.1">
    <property type="nucleotide sequence ID" value="NZ_FNFU01000001.1"/>
</dbReference>
<feature type="transmembrane region" description="Helical" evidence="2">
    <location>
        <begin position="331"/>
        <end position="350"/>
    </location>
</feature>
<evidence type="ECO:0000313" key="4">
    <source>
        <dbReference type="Proteomes" id="UP000198701"/>
    </source>
</evidence>
<proteinExistence type="predicted"/>
<dbReference type="EMBL" id="FNFU01000001">
    <property type="protein sequence ID" value="SDJ90184.1"/>
    <property type="molecule type" value="Genomic_DNA"/>
</dbReference>
<name>A0A1G8XIX7_9MICO</name>
<keyword evidence="4" id="KW-1185">Reference proteome</keyword>
<keyword evidence="2" id="KW-1133">Transmembrane helix</keyword>
<feature type="transmembrane region" description="Helical" evidence="2">
    <location>
        <begin position="133"/>
        <end position="156"/>
    </location>
</feature>
<feature type="region of interest" description="Disordered" evidence="1">
    <location>
        <begin position="296"/>
        <end position="323"/>
    </location>
</feature>
<keyword evidence="2" id="KW-0472">Membrane</keyword>
<keyword evidence="2" id="KW-0812">Transmembrane</keyword>
<feature type="transmembrane region" description="Helical" evidence="2">
    <location>
        <begin position="162"/>
        <end position="186"/>
    </location>
</feature>
<evidence type="ECO:0000256" key="2">
    <source>
        <dbReference type="SAM" id="Phobius"/>
    </source>
</evidence>
<feature type="transmembrane region" description="Helical" evidence="2">
    <location>
        <begin position="198"/>
        <end position="218"/>
    </location>
</feature>
<evidence type="ECO:0000256" key="1">
    <source>
        <dbReference type="SAM" id="MobiDB-lite"/>
    </source>
</evidence>
<protein>
    <submittedName>
        <fullName evidence="3">ABC-type transport system involved in multi-copper enzyme maturation, permease component</fullName>
    </submittedName>
</protein>
<feature type="transmembrane region" description="Helical" evidence="2">
    <location>
        <begin position="82"/>
        <end position="101"/>
    </location>
</feature>
<feature type="transmembrane region" description="Helical" evidence="2">
    <location>
        <begin position="48"/>
        <end position="70"/>
    </location>
</feature>
<reference evidence="3 4" key="1">
    <citation type="submission" date="2016-10" db="EMBL/GenBank/DDBJ databases">
        <authorList>
            <person name="de Groot N.N."/>
        </authorList>
    </citation>
    <scope>NUCLEOTIDE SEQUENCE [LARGE SCALE GENOMIC DNA]</scope>
    <source>
        <strain evidence="3 4">CGMCC 1.5382</strain>
    </source>
</reference>